<keyword evidence="3" id="KW-1185">Reference proteome</keyword>
<dbReference type="InParanoid" id="E9HJH7"/>
<feature type="region of interest" description="Disordered" evidence="1">
    <location>
        <begin position="114"/>
        <end position="153"/>
    </location>
</feature>
<dbReference type="KEGG" id="dpx:DAPPUDRAFT_260586"/>
<dbReference type="AlphaFoldDB" id="E9HJH7"/>
<evidence type="ECO:0000313" key="3">
    <source>
        <dbReference type="Proteomes" id="UP000000305"/>
    </source>
</evidence>
<proteinExistence type="predicted"/>
<evidence type="ECO:0000313" key="2">
    <source>
        <dbReference type="EMBL" id="EFX68093.1"/>
    </source>
</evidence>
<accession>E9HJH7</accession>
<feature type="compositionally biased region" description="Polar residues" evidence="1">
    <location>
        <begin position="138"/>
        <end position="153"/>
    </location>
</feature>
<dbReference type="Proteomes" id="UP000000305">
    <property type="component" value="Unassembled WGS sequence"/>
</dbReference>
<gene>
    <name evidence="2" type="ORF">DAPPUDRAFT_260586</name>
</gene>
<name>E9HJH7_DAPPU</name>
<dbReference type="HOGENOM" id="CLU_1715090_0_0_1"/>
<organism evidence="2 3">
    <name type="scientific">Daphnia pulex</name>
    <name type="common">Water flea</name>
    <dbReference type="NCBI Taxonomy" id="6669"/>
    <lineage>
        <taxon>Eukaryota</taxon>
        <taxon>Metazoa</taxon>
        <taxon>Ecdysozoa</taxon>
        <taxon>Arthropoda</taxon>
        <taxon>Crustacea</taxon>
        <taxon>Branchiopoda</taxon>
        <taxon>Diplostraca</taxon>
        <taxon>Cladocera</taxon>
        <taxon>Anomopoda</taxon>
        <taxon>Daphniidae</taxon>
        <taxon>Daphnia</taxon>
    </lineage>
</organism>
<evidence type="ECO:0000256" key="1">
    <source>
        <dbReference type="SAM" id="MobiDB-lite"/>
    </source>
</evidence>
<dbReference type="EMBL" id="GL732662">
    <property type="protein sequence ID" value="EFX68093.1"/>
    <property type="molecule type" value="Genomic_DNA"/>
</dbReference>
<protein>
    <submittedName>
        <fullName evidence="2">Uncharacterized protein</fullName>
    </submittedName>
</protein>
<sequence>MAPSSGFNRRTNCIDFSRLYAFISIDSRFHKRNGGNAVELWIVERRLLTLFTPFMRVSVHAVRECQFTQFMLRSTYVDAELHRQLFRRAERSWRRRSNVQLLDAFVLESRRRPPPYGLTNPSHSASSSRFSSRKTCTHRSSASTNANMSALDL</sequence>
<reference evidence="2 3" key="1">
    <citation type="journal article" date="2011" name="Science">
        <title>The ecoresponsive genome of Daphnia pulex.</title>
        <authorList>
            <person name="Colbourne J.K."/>
            <person name="Pfrender M.E."/>
            <person name="Gilbert D."/>
            <person name="Thomas W.K."/>
            <person name="Tucker A."/>
            <person name="Oakley T.H."/>
            <person name="Tokishita S."/>
            <person name="Aerts A."/>
            <person name="Arnold G.J."/>
            <person name="Basu M.K."/>
            <person name="Bauer D.J."/>
            <person name="Caceres C.E."/>
            <person name="Carmel L."/>
            <person name="Casola C."/>
            <person name="Choi J.H."/>
            <person name="Detter J.C."/>
            <person name="Dong Q."/>
            <person name="Dusheyko S."/>
            <person name="Eads B.D."/>
            <person name="Frohlich T."/>
            <person name="Geiler-Samerotte K.A."/>
            <person name="Gerlach D."/>
            <person name="Hatcher P."/>
            <person name="Jogdeo S."/>
            <person name="Krijgsveld J."/>
            <person name="Kriventseva E.V."/>
            <person name="Kultz D."/>
            <person name="Laforsch C."/>
            <person name="Lindquist E."/>
            <person name="Lopez J."/>
            <person name="Manak J.R."/>
            <person name="Muller J."/>
            <person name="Pangilinan J."/>
            <person name="Patwardhan R.P."/>
            <person name="Pitluck S."/>
            <person name="Pritham E.J."/>
            <person name="Rechtsteiner A."/>
            <person name="Rho M."/>
            <person name="Rogozin I.B."/>
            <person name="Sakarya O."/>
            <person name="Salamov A."/>
            <person name="Schaack S."/>
            <person name="Shapiro H."/>
            <person name="Shiga Y."/>
            <person name="Skalitzky C."/>
            <person name="Smith Z."/>
            <person name="Souvorov A."/>
            <person name="Sung W."/>
            <person name="Tang Z."/>
            <person name="Tsuchiya D."/>
            <person name="Tu H."/>
            <person name="Vos H."/>
            <person name="Wang M."/>
            <person name="Wolf Y.I."/>
            <person name="Yamagata H."/>
            <person name="Yamada T."/>
            <person name="Ye Y."/>
            <person name="Shaw J.R."/>
            <person name="Andrews J."/>
            <person name="Crease T.J."/>
            <person name="Tang H."/>
            <person name="Lucas S.M."/>
            <person name="Robertson H.M."/>
            <person name="Bork P."/>
            <person name="Koonin E.V."/>
            <person name="Zdobnov E.M."/>
            <person name="Grigoriev I.V."/>
            <person name="Lynch M."/>
            <person name="Boore J.L."/>
        </authorList>
    </citation>
    <scope>NUCLEOTIDE SEQUENCE [LARGE SCALE GENOMIC DNA]</scope>
</reference>